<proteinExistence type="inferred from homology"/>
<dbReference type="Gene3D" id="3.30.230.10">
    <property type="match status" value="1"/>
</dbReference>
<dbReference type="Gramene" id="fgenesh1_pm.C_scaffold_7000426">
    <property type="protein sequence ID" value="fgenesh1_pm.C_scaffold_7000426"/>
    <property type="gene ID" value="fgenesh1_pm.C_scaffold_7000426"/>
</dbReference>
<dbReference type="InterPro" id="IPR014721">
    <property type="entry name" value="Ribsml_uS5_D2-typ_fold_subgr"/>
</dbReference>
<dbReference type="PANTHER" id="PTHR10073:SF47">
    <property type="entry name" value="DNA MISMATCH REPAIR PROTEIN MLH3"/>
    <property type="match status" value="1"/>
</dbReference>
<organism evidence="7">
    <name type="scientific">Arabidopsis lyrata subsp. lyrata</name>
    <name type="common">Lyre-leaved rock-cress</name>
    <dbReference type="NCBI Taxonomy" id="81972"/>
    <lineage>
        <taxon>Eukaryota</taxon>
        <taxon>Viridiplantae</taxon>
        <taxon>Streptophyta</taxon>
        <taxon>Embryophyta</taxon>
        <taxon>Tracheophyta</taxon>
        <taxon>Spermatophyta</taxon>
        <taxon>Magnoliopsida</taxon>
        <taxon>eudicotyledons</taxon>
        <taxon>Gunneridae</taxon>
        <taxon>Pentapetalae</taxon>
        <taxon>rosids</taxon>
        <taxon>malvids</taxon>
        <taxon>Brassicales</taxon>
        <taxon>Brassicaceae</taxon>
        <taxon>Camelineae</taxon>
        <taxon>Arabidopsis</taxon>
    </lineage>
</organism>
<protein>
    <recommendedName>
        <fullName evidence="5">MutL C-terminal dimerisation domain-containing protein</fullName>
    </recommendedName>
</protein>
<evidence type="ECO:0000313" key="7">
    <source>
        <dbReference type="Proteomes" id="UP000008694"/>
    </source>
</evidence>
<keyword evidence="2" id="KW-0227">DNA damage</keyword>
<dbReference type="Gene3D" id="3.30.1540.20">
    <property type="entry name" value="MutL, C-terminal domain, dimerisation subdomain"/>
    <property type="match status" value="1"/>
</dbReference>
<sequence>MKTIKPLPEGVRHSMRSGIIMFDMSRVVEEIVFNSLDAGATKVSIFVGVVSCSVKVVDDGSGVSRDDLVLLGERYATSKFHDFTNVETAGESFGFRGEALASISDISLLEVRTKAIGRPNGYRKVMKGSKCLHLGIDDDRKDSGTTVTVRDLFYSQPVRRKYMQSSPKKVLESIKKCVFRIALVHSNVSFSVLDIESDEELFQTNPSSSAFSLLMRDAGTEAVNSLCKVNVTDGMLNVSGFECADDWKPTDGQQTGRRNRLQSNPGYILCITCPRHLYEFSFEPSKTHVEFKKWGPVLALIERIVLASWKKDRNLELFGGGADLLAQGDRQDLIDNKIRLQNDWPEAMEPTKKKLKRSNDHAPCSSVLSPSAEFKRDGDYFSQGKDVWSPQYEVELKIQSPKEQGTVAGFESRTDSLLQSRDVEMQTNEDFPQVTDLLETSVVTDSKCRKQFLTRCQITTPLNINHDFMKDSDVLNFQFQGLKDELDVSNCIGKHLLRGCSSRVSLTLHEPKLSHGEGSESVMPMILNEKQSSPRVLETREGGSYCDVFSDRTPNCSLGSSWQDTDWFTPQCSSDMGSVGIGKDSNIIPIGTAEFGSYEDKVGREKYHSYVNVGNSVTGSFSLSSEWSPMFSTPSATKWESDYQKGCRILERSLRLGRMPDPEFCFSAANNINFDHEVIPEMDCWKTGADSFTDIQNSIKSDEIFCKSSWEHADDVGIEQYSIRKDKFSYGTQYHVGKQRSKRSRSAPPFCREKKRFISLSCISDTKSKNSDPSEPDDLECLTQPCNASHMHLKCNILDDNIQETEKRLSSASDLKASAGCRTVHSETQDEDGGEDFSSEENLDPIKSTTKWRHNCAVSQVGKESHELHDQDSVLDISSGLLHLRSDESLVPESINRHSLEDAKVLQQVDKKYIPIVACGTVAIVDQHAADERIRLEELRKKVLPEMGYQLLQSYAEQIRDWGWICNINVEGSTSFKKNMSIIQRKSTPITLNAVPCILGVNLSDVDLLEFLQQLADTDGSSTIPPSVLRVLNSKACRGAIMFGDSLLPSECSLIIDGLKQTSLCFQCAHGRPTTVPLVNLKALHKQIAKLSGRQVWHGFQRREITLDRAKSRLDEAKS</sequence>
<reference evidence="7" key="1">
    <citation type="journal article" date="2011" name="Nat. Genet.">
        <title>The Arabidopsis lyrata genome sequence and the basis of rapid genome size change.</title>
        <authorList>
            <person name="Hu T.T."/>
            <person name="Pattyn P."/>
            <person name="Bakker E.G."/>
            <person name="Cao J."/>
            <person name="Cheng J.-F."/>
            <person name="Clark R.M."/>
            <person name="Fahlgren N."/>
            <person name="Fawcett J.A."/>
            <person name="Grimwood J."/>
            <person name="Gundlach H."/>
            <person name="Haberer G."/>
            <person name="Hollister J.D."/>
            <person name="Ossowski S."/>
            <person name="Ottilar R.P."/>
            <person name="Salamov A.A."/>
            <person name="Schneeberger K."/>
            <person name="Spannagl M."/>
            <person name="Wang X."/>
            <person name="Yang L."/>
            <person name="Nasrallah M.E."/>
            <person name="Bergelson J."/>
            <person name="Carrington J.C."/>
            <person name="Gaut B.S."/>
            <person name="Schmutz J."/>
            <person name="Mayer K.F.X."/>
            <person name="Van de Peer Y."/>
            <person name="Grigoriev I.V."/>
            <person name="Nordborg M."/>
            <person name="Weigel D."/>
            <person name="Guo Y.-L."/>
        </authorList>
    </citation>
    <scope>NUCLEOTIDE SEQUENCE [LARGE SCALE GENOMIC DNA]</scope>
    <source>
        <strain evidence="7">cv. MN47</strain>
    </source>
</reference>
<dbReference type="Proteomes" id="UP000008694">
    <property type="component" value="Unassembled WGS sequence"/>
</dbReference>
<evidence type="ECO:0000256" key="2">
    <source>
        <dbReference type="ARBA" id="ARBA00022763"/>
    </source>
</evidence>
<dbReference type="InterPro" id="IPR036890">
    <property type="entry name" value="HATPase_C_sf"/>
</dbReference>
<dbReference type="InterPro" id="IPR037198">
    <property type="entry name" value="MutL_C_sf"/>
</dbReference>
<dbReference type="GO" id="GO:0005524">
    <property type="term" value="F:ATP binding"/>
    <property type="evidence" value="ECO:0007669"/>
    <property type="project" value="InterPro"/>
</dbReference>
<name>D7MCZ8_ARALL</name>
<gene>
    <name evidence="6" type="ORF">ARALYDRAFT_328199</name>
</gene>
<dbReference type="eggNOG" id="KOG1977">
    <property type="taxonomic scope" value="Eukaryota"/>
</dbReference>
<evidence type="ECO:0000256" key="3">
    <source>
        <dbReference type="ARBA" id="ARBA00023204"/>
    </source>
</evidence>
<dbReference type="SUPFAM" id="SSF55874">
    <property type="entry name" value="ATPase domain of HSP90 chaperone/DNA topoisomerase II/histidine kinase"/>
    <property type="match status" value="1"/>
</dbReference>
<evidence type="ECO:0000259" key="5">
    <source>
        <dbReference type="SMART" id="SM00853"/>
    </source>
</evidence>
<dbReference type="FunFam" id="3.30.565.10:FF:000003">
    <property type="entry name" value="DNA mismatch repair endonuclease MutL"/>
    <property type="match status" value="1"/>
</dbReference>
<accession>D7MCZ8</accession>
<keyword evidence="7" id="KW-1185">Reference proteome</keyword>
<dbReference type="PANTHER" id="PTHR10073">
    <property type="entry name" value="DNA MISMATCH REPAIR PROTEIN MLH, PMS, MUTL"/>
    <property type="match status" value="1"/>
</dbReference>
<dbReference type="InterPro" id="IPR014790">
    <property type="entry name" value="MutL_C"/>
</dbReference>
<feature type="region of interest" description="Disordered" evidence="4">
    <location>
        <begin position="820"/>
        <end position="844"/>
    </location>
</feature>
<dbReference type="PROSITE" id="PS00058">
    <property type="entry name" value="DNA_MISMATCH_REPAIR_1"/>
    <property type="match status" value="1"/>
</dbReference>
<comment type="similarity">
    <text evidence="1">Belongs to the DNA mismatch repair MutL/HexB family.</text>
</comment>
<dbReference type="STRING" id="81972.D7MCZ8"/>
<dbReference type="GO" id="GO:0006298">
    <property type="term" value="P:mismatch repair"/>
    <property type="evidence" value="ECO:0007669"/>
    <property type="project" value="InterPro"/>
</dbReference>
<dbReference type="SUPFAM" id="SSF118116">
    <property type="entry name" value="DNA mismatch repair protein MutL"/>
    <property type="match status" value="1"/>
</dbReference>
<dbReference type="AlphaFoldDB" id="D7MCZ8"/>
<dbReference type="EMBL" id="GL348719">
    <property type="protein sequence ID" value="EFH45341.1"/>
    <property type="molecule type" value="Genomic_DNA"/>
</dbReference>
<dbReference type="InterPro" id="IPR014762">
    <property type="entry name" value="DNA_mismatch_repair_CS"/>
</dbReference>
<evidence type="ECO:0000313" key="6">
    <source>
        <dbReference type="EMBL" id="EFH45341.1"/>
    </source>
</evidence>
<dbReference type="GO" id="GO:0032300">
    <property type="term" value="C:mismatch repair complex"/>
    <property type="evidence" value="ECO:0007669"/>
    <property type="project" value="InterPro"/>
</dbReference>
<feature type="domain" description="MutL C-terminal dimerisation" evidence="5">
    <location>
        <begin position="905"/>
        <end position="1047"/>
    </location>
</feature>
<dbReference type="CDD" id="cd16926">
    <property type="entry name" value="HATPase_MutL-MLH-PMS-like"/>
    <property type="match status" value="1"/>
</dbReference>
<keyword evidence="3" id="KW-0234">DNA repair</keyword>
<dbReference type="InterPro" id="IPR038973">
    <property type="entry name" value="MutL/Mlh/Pms-like"/>
</dbReference>
<dbReference type="GO" id="GO:0016887">
    <property type="term" value="F:ATP hydrolysis activity"/>
    <property type="evidence" value="ECO:0007669"/>
    <property type="project" value="InterPro"/>
</dbReference>
<feature type="compositionally biased region" description="Acidic residues" evidence="4">
    <location>
        <begin position="829"/>
        <end position="843"/>
    </location>
</feature>
<dbReference type="InterPro" id="IPR042120">
    <property type="entry name" value="MutL_C_dimsub"/>
</dbReference>
<evidence type="ECO:0000256" key="1">
    <source>
        <dbReference type="ARBA" id="ARBA00006082"/>
    </source>
</evidence>
<dbReference type="Pfam" id="PF08676">
    <property type="entry name" value="MutL_C"/>
    <property type="match status" value="1"/>
</dbReference>
<dbReference type="Gene3D" id="3.30.565.10">
    <property type="entry name" value="Histidine kinase-like ATPase, C-terminal domain"/>
    <property type="match status" value="1"/>
</dbReference>
<dbReference type="SMART" id="SM00853">
    <property type="entry name" value="MutL_C"/>
    <property type="match status" value="1"/>
</dbReference>
<dbReference type="Pfam" id="PF13589">
    <property type="entry name" value="HATPase_c_3"/>
    <property type="match status" value="1"/>
</dbReference>
<dbReference type="HOGENOM" id="CLU_009113_0_0_1"/>
<dbReference type="GO" id="GO:0140664">
    <property type="term" value="F:ATP-dependent DNA damage sensor activity"/>
    <property type="evidence" value="ECO:0007669"/>
    <property type="project" value="InterPro"/>
</dbReference>
<evidence type="ECO:0000256" key="4">
    <source>
        <dbReference type="SAM" id="MobiDB-lite"/>
    </source>
</evidence>